<proteinExistence type="predicted"/>
<keyword evidence="8" id="KW-1185">Reference proteome</keyword>
<evidence type="ECO:0000256" key="3">
    <source>
        <dbReference type="ARBA" id="ARBA00022692"/>
    </source>
</evidence>
<organism evidence="7 8">
    <name type="scientific">Clostridium neuense</name>
    <dbReference type="NCBI Taxonomy" id="1728934"/>
    <lineage>
        <taxon>Bacteria</taxon>
        <taxon>Bacillati</taxon>
        <taxon>Bacillota</taxon>
        <taxon>Clostridia</taxon>
        <taxon>Eubacteriales</taxon>
        <taxon>Clostridiaceae</taxon>
        <taxon>Clostridium</taxon>
    </lineage>
</organism>
<keyword evidence="2" id="KW-1003">Cell membrane</keyword>
<comment type="subcellular location">
    <subcellularLocation>
        <location evidence="1">Cell membrane</location>
        <topology evidence="1">Multi-pass membrane protein</topology>
    </subcellularLocation>
</comment>
<feature type="transmembrane region" description="Helical" evidence="6">
    <location>
        <begin position="258"/>
        <end position="281"/>
    </location>
</feature>
<feature type="transmembrane region" description="Helical" evidence="6">
    <location>
        <begin position="117"/>
        <end position="139"/>
    </location>
</feature>
<evidence type="ECO:0000256" key="6">
    <source>
        <dbReference type="SAM" id="Phobius"/>
    </source>
</evidence>
<dbReference type="Proteomes" id="UP001623592">
    <property type="component" value="Unassembled WGS sequence"/>
</dbReference>
<dbReference type="PIRSF" id="PIRSF006060">
    <property type="entry name" value="AA_transporter"/>
    <property type="match status" value="1"/>
</dbReference>
<evidence type="ECO:0000313" key="7">
    <source>
        <dbReference type="EMBL" id="MFL0250070.1"/>
    </source>
</evidence>
<feature type="transmembrane region" description="Helical" evidence="6">
    <location>
        <begin position="467"/>
        <end position="487"/>
    </location>
</feature>
<feature type="transmembrane region" description="Helical" evidence="6">
    <location>
        <begin position="374"/>
        <end position="394"/>
    </location>
</feature>
<feature type="transmembrane region" description="Helical" evidence="6">
    <location>
        <begin position="145"/>
        <end position="166"/>
    </location>
</feature>
<dbReference type="RefSeq" id="WP_406786734.1">
    <property type="nucleotide sequence ID" value="NZ_JBJIAA010000004.1"/>
</dbReference>
<dbReference type="InterPro" id="IPR050367">
    <property type="entry name" value="APC_superfamily"/>
</dbReference>
<sequence length="500" mass="53248">MSENTELKKTLNLTGVTMNAMALIAPGAFLWLTFQMQAAQVNSSGKTTAMDIFSGLVLALILAFLTAISYSKLSELYPEAGTGSSYYFAGRALRNDPSKLSYLSRIGKYIIGWFAHIYYWVYPGVLVAMMATLITYIFSEFGINIPVAGQALIAVIFAGLTGAVAYRGINGSTLSSIVINVIQIVTLVFTTILAIIYRVINPQHVEFIHKSFSSVIMPHNLSNILFQATISMLLLVGFESATALAGEAKSPKHVSRGVILSLVIQGLIFYIFEYSGAIAWLNTSYKIGNKTGIDAAAASSAPIGDMVKIAGNALLNNSGFVLMIIVAISVAIAVFGSTLACMNTGVRITYAMAKDNEVPSVMGALHPKYSTPRAAVWIITIVSAVIGAIGAISVTNLTAVTLISNIGTFILYGMTNLVALVAFAHSKKRNFLTNIIIPILGFISNIGMLIAIFYLGISGGGSTQVSAIAAIIATIVWLAIGAIYFVLNSRKQGRSIIVTE</sequence>
<dbReference type="EMBL" id="JBJIAA010000004">
    <property type="protein sequence ID" value="MFL0250070.1"/>
    <property type="molecule type" value="Genomic_DNA"/>
</dbReference>
<evidence type="ECO:0000256" key="5">
    <source>
        <dbReference type="ARBA" id="ARBA00023136"/>
    </source>
</evidence>
<name>A0ABW8TEG8_9CLOT</name>
<dbReference type="Pfam" id="PF13520">
    <property type="entry name" value="AA_permease_2"/>
    <property type="match status" value="1"/>
</dbReference>
<keyword evidence="4 6" id="KW-1133">Transmembrane helix</keyword>
<feature type="transmembrane region" description="Helical" evidence="6">
    <location>
        <begin position="52"/>
        <end position="70"/>
    </location>
</feature>
<feature type="transmembrane region" description="Helical" evidence="6">
    <location>
        <begin position="435"/>
        <end position="455"/>
    </location>
</feature>
<dbReference type="InterPro" id="IPR002293">
    <property type="entry name" value="AA/rel_permease1"/>
</dbReference>
<accession>A0ABW8TEG8</accession>
<evidence type="ECO:0000313" key="8">
    <source>
        <dbReference type="Proteomes" id="UP001623592"/>
    </source>
</evidence>
<feature type="transmembrane region" description="Helical" evidence="6">
    <location>
        <begin position="12"/>
        <end position="32"/>
    </location>
</feature>
<gene>
    <name evidence="7" type="ORF">ACJDT4_06510</name>
</gene>
<dbReference type="PANTHER" id="PTHR42770">
    <property type="entry name" value="AMINO ACID TRANSPORTER-RELATED"/>
    <property type="match status" value="1"/>
</dbReference>
<feature type="transmembrane region" description="Helical" evidence="6">
    <location>
        <begin position="320"/>
        <end position="342"/>
    </location>
</feature>
<keyword evidence="3 6" id="KW-0812">Transmembrane</keyword>
<feature type="transmembrane region" description="Helical" evidence="6">
    <location>
        <begin position="224"/>
        <end position="246"/>
    </location>
</feature>
<dbReference type="Gene3D" id="1.20.1740.10">
    <property type="entry name" value="Amino acid/polyamine transporter I"/>
    <property type="match status" value="1"/>
</dbReference>
<evidence type="ECO:0000256" key="4">
    <source>
        <dbReference type="ARBA" id="ARBA00022989"/>
    </source>
</evidence>
<comment type="caution">
    <text evidence="7">The sequence shown here is derived from an EMBL/GenBank/DDBJ whole genome shotgun (WGS) entry which is preliminary data.</text>
</comment>
<feature type="transmembrane region" description="Helical" evidence="6">
    <location>
        <begin position="400"/>
        <end position="423"/>
    </location>
</feature>
<evidence type="ECO:0000256" key="2">
    <source>
        <dbReference type="ARBA" id="ARBA00022475"/>
    </source>
</evidence>
<feature type="transmembrane region" description="Helical" evidence="6">
    <location>
        <begin position="178"/>
        <end position="200"/>
    </location>
</feature>
<evidence type="ECO:0000256" key="1">
    <source>
        <dbReference type="ARBA" id="ARBA00004651"/>
    </source>
</evidence>
<reference evidence="7 8" key="1">
    <citation type="submission" date="2024-11" db="EMBL/GenBank/DDBJ databases">
        <authorList>
            <person name="Heng Y.C."/>
            <person name="Lim A.C.H."/>
            <person name="Lee J.K.Y."/>
            <person name="Kittelmann S."/>
        </authorList>
    </citation>
    <scope>NUCLEOTIDE SEQUENCE [LARGE SCALE GENOMIC DNA]</scope>
    <source>
        <strain evidence="7 8">WILCCON 0114</strain>
    </source>
</reference>
<dbReference type="PANTHER" id="PTHR42770:SF7">
    <property type="entry name" value="MEMBRANE PROTEIN"/>
    <property type="match status" value="1"/>
</dbReference>
<protein>
    <submittedName>
        <fullName evidence="7">APC family permease</fullName>
    </submittedName>
</protein>
<keyword evidence="5 6" id="KW-0472">Membrane</keyword>